<reference evidence="2" key="1">
    <citation type="journal article" date="2019" name="bioRxiv">
        <title>The Genome of the Zebra Mussel, Dreissena polymorpha: A Resource for Invasive Species Research.</title>
        <authorList>
            <person name="McCartney M.A."/>
            <person name="Auch B."/>
            <person name="Kono T."/>
            <person name="Mallez S."/>
            <person name="Zhang Y."/>
            <person name="Obille A."/>
            <person name="Becker A."/>
            <person name="Abrahante J.E."/>
            <person name="Garbe J."/>
            <person name="Badalamenti J.P."/>
            <person name="Herman A."/>
            <person name="Mangelson H."/>
            <person name="Liachko I."/>
            <person name="Sullivan S."/>
            <person name="Sone E.D."/>
            <person name="Koren S."/>
            <person name="Silverstein K.A.T."/>
            <person name="Beckman K.B."/>
            <person name="Gohl D.M."/>
        </authorList>
    </citation>
    <scope>NUCLEOTIDE SEQUENCE</scope>
    <source>
        <strain evidence="2">Duluth1</strain>
        <tissue evidence="2">Whole animal</tissue>
    </source>
</reference>
<gene>
    <name evidence="2" type="ORF">DPMN_114159</name>
</gene>
<evidence type="ECO:0000259" key="1">
    <source>
        <dbReference type="PROSITE" id="PS50042"/>
    </source>
</evidence>
<dbReference type="PROSITE" id="PS50042">
    <property type="entry name" value="CNMP_BINDING_3"/>
    <property type="match status" value="1"/>
</dbReference>
<name>A0A9D4QRG6_DREPO</name>
<sequence>MNGLQSLRRNSARWPGIRLTGELNVQGTQLRGKQGIGLLFDTLRTATVESATPMELLVIGKEDFVRIFMKADNPDEEPDHIQFIKWVAPRWLCAFQNKS</sequence>
<comment type="caution">
    <text evidence="2">The sequence shown here is derived from an EMBL/GenBank/DDBJ whole genome shotgun (WGS) entry which is preliminary data.</text>
</comment>
<dbReference type="Gene3D" id="2.60.120.10">
    <property type="entry name" value="Jelly Rolls"/>
    <property type="match status" value="1"/>
</dbReference>
<evidence type="ECO:0000313" key="3">
    <source>
        <dbReference type="Proteomes" id="UP000828390"/>
    </source>
</evidence>
<dbReference type="Proteomes" id="UP000828390">
    <property type="component" value="Unassembled WGS sequence"/>
</dbReference>
<reference evidence="2" key="2">
    <citation type="submission" date="2020-11" db="EMBL/GenBank/DDBJ databases">
        <authorList>
            <person name="McCartney M.A."/>
            <person name="Auch B."/>
            <person name="Kono T."/>
            <person name="Mallez S."/>
            <person name="Becker A."/>
            <person name="Gohl D.M."/>
            <person name="Silverstein K.A.T."/>
            <person name="Koren S."/>
            <person name="Bechman K.B."/>
            <person name="Herman A."/>
            <person name="Abrahante J.E."/>
            <person name="Garbe J."/>
        </authorList>
    </citation>
    <scope>NUCLEOTIDE SEQUENCE</scope>
    <source>
        <strain evidence="2">Duluth1</strain>
        <tissue evidence="2">Whole animal</tissue>
    </source>
</reference>
<evidence type="ECO:0000313" key="2">
    <source>
        <dbReference type="EMBL" id="KAH3840704.1"/>
    </source>
</evidence>
<keyword evidence="3" id="KW-1185">Reference proteome</keyword>
<dbReference type="EMBL" id="JAIWYP010000004">
    <property type="protein sequence ID" value="KAH3840704.1"/>
    <property type="molecule type" value="Genomic_DNA"/>
</dbReference>
<dbReference type="AlphaFoldDB" id="A0A9D4QRG6"/>
<dbReference type="InterPro" id="IPR000595">
    <property type="entry name" value="cNMP-bd_dom"/>
</dbReference>
<protein>
    <recommendedName>
        <fullName evidence="1">Cyclic nucleotide-binding domain-containing protein</fullName>
    </recommendedName>
</protein>
<feature type="domain" description="Cyclic nucleotide-binding" evidence="1">
    <location>
        <begin position="36"/>
        <end position="70"/>
    </location>
</feature>
<accession>A0A9D4QRG6</accession>
<organism evidence="2 3">
    <name type="scientific">Dreissena polymorpha</name>
    <name type="common">Zebra mussel</name>
    <name type="synonym">Mytilus polymorpha</name>
    <dbReference type="NCBI Taxonomy" id="45954"/>
    <lineage>
        <taxon>Eukaryota</taxon>
        <taxon>Metazoa</taxon>
        <taxon>Spiralia</taxon>
        <taxon>Lophotrochozoa</taxon>
        <taxon>Mollusca</taxon>
        <taxon>Bivalvia</taxon>
        <taxon>Autobranchia</taxon>
        <taxon>Heteroconchia</taxon>
        <taxon>Euheterodonta</taxon>
        <taxon>Imparidentia</taxon>
        <taxon>Neoheterodontei</taxon>
        <taxon>Myida</taxon>
        <taxon>Dreissenoidea</taxon>
        <taxon>Dreissenidae</taxon>
        <taxon>Dreissena</taxon>
    </lineage>
</organism>
<dbReference type="SUPFAM" id="SSF51206">
    <property type="entry name" value="cAMP-binding domain-like"/>
    <property type="match status" value="1"/>
</dbReference>
<dbReference type="InterPro" id="IPR018490">
    <property type="entry name" value="cNMP-bd_dom_sf"/>
</dbReference>
<dbReference type="InterPro" id="IPR014710">
    <property type="entry name" value="RmlC-like_jellyroll"/>
</dbReference>
<proteinExistence type="predicted"/>